<dbReference type="PANTHER" id="PTHR43135:SF3">
    <property type="entry name" value="ALPHA-D-RIBOSE 1-METHYLPHOSPHONATE 5-TRIPHOSPHATE DIPHOSPHATASE"/>
    <property type="match status" value="1"/>
</dbReference>
<protein>
    <submittedName>
        <fullName evidence="2">Amidohydrolase family protein</fullName>
    </submittedName>
</protein>
<dbReference type="InterPro" id="IPR051781">
    <property type="entry name" value="Metallo-dep_Hydrolase"/>
</dbReference>
<evidence type="ECO:0000259" key="1">
    <source>
        <dbReference type="Pfam" id="PF01979"/>
    </source>
</evidence>
<dbReference type="InterPro" id="IPR057744">
    <property type="entry name" value="OTAase-like"/>
</dbReference>
<dbReference type="Pfam" id="PF01979">
    <property type="entry name" value="Amidohydro_1"/>
    <property type="match status" value="1"/>
</dbReference>
<dbReference type="Gene3D" id="3.20.20.140">
    <property type="entry name" value="Metal-dependent hydrolases"/>
    <property type="match status" value="1"/>
</dbReference>
<dbReference type="SUPFAM" id="SSF51556">
    <property type="entry name" value="Metallo-dependent hydrolases"/>
    <property type="match status" value="1"/>
</dbReference>
<keyword evidence="3" id="KW-1185">Reference proteome</keyword>
<dbReference type="EMBL" id="JAEKNR010000029">
    <property type="protein sequence ID" value="MBJ7596928.1"/>
    <property type="molecule type" value="Genomic_DNA"/>
</dbReference>
<dbReference type="InterPro" id="IPR032466">
    <property type="entry name" value="Metal_Hydrolase"/>
</dbReference>
<proteinExistence type="predicted"/>
<evidence type="ECO:0000313" key="2">
    <source>
        <dbReference type="EMBL" id="MBJ7596928.1"/>
    </source>
</evidence>
<dbReference type="PANTHER" id="PTHR43135">
    <property type="entry name" value="ALPHA-D-RIBOSE 1-METHYLPHOSPHONATE 5-TRIPHOSPHATE DIPHOSPHATASE"/>
    <property type="match status" value="1"/>
</dbReference>
<gene>
    <name evidence="2" type="ORF">JF922_02415</name>
</gene>
<name>A0A934N7G7_9BACT</name>
<evidence type="ECO:0000313" key="3">
    <source>
        <dbReference type="Proteomes" id="UP000612893"/>
    </source>
</evidence>
<accession>A0A934N7G7</accession>
<dbReference type="CDD" id="cd01299">
    <property type="entry name" value="Met_dep_hydrolase_A"/>
    <property type="match status" value="1"/>
</dbReference>
<dbReference type="InterPro" id="IPR006680">
    <property type="entry name" value="Amidohydro-rel"/>
</dbReference>
<dbReference type="Gene3D" id="2.30.40.10">
    <property type="entry name" value="Urease, subunit C, domain 1"/>
    <property type="match status" value="1"/>
</dbReference>
<dbReference type="InterPro" id="IPR011059">
    <property type="entry name" value="Metal-dep_hydrolase_composite"/>
</dbReference>
<dbReference type="AlphaFoldDB" id="A0A934N7G7"/>
<comment type="caution">
    <text evidence="2">The sequence shown here is derived from an EMBL/GenBank/DDBJ whole genome shotgun (WGS) entry which is preliminary data.</text>
</comment>
<dbReference type="Proteomes" id="UP000612893">
    <property type="component" value="Unassembled WGS sequence"/>
</dbReference>
<dbReference type="RefSeq" id="WP_338198763.1">
    <property type="nucleotide sequence ID" value="NZ_JAEKNR010000029.1"/>
</dbReference>
<dbReference type="SUPFAM" id="SSF51338">
    <property type="entry name" value="Composite domain of metallo-dependent hydrolases"/>
    <property type="match status" value="1"/>
</dbReference>
<organism evidence="2 3">
    <name type="scientific">Candidatus Nephthysia bennettiae</name>
    <dbReference type="NCBI Taxonomy" id="3127016"/>
    <lineage>
        <taxon>Bacteria</taxon>
        <taxon>Bacillati</taxon>
        <taxon>Candidatus Dormiibacterota</taxon>
        <taxon>Candidatus Dormibacteria</taxon>
        <taxon>Candidatus Dormibacterales</taxon>
        <taxon>Candidatus Dormibacteraceae</taxon>
        <taxon>Candidatus Nephthysia</taxon>
    </lineage>
</organism>
<reference evidence="2" key="1">
    <citation type="submission" date="2020-10" db="EMBL/GenBank/DDBJ databases">
        <title>Ca. Dormibacterota MAGs.</title>
        <authorList>
            <person name="Montgomery K."/>
        </authorList>
    </citation>
    <scope>NUCLEOTIDE SEQUENCE [LARGE SCALE GENOMIC DNA]</scope>
    <source>
        <strain evidence="2">SC8812_S17_10</strain>
    </source>
</reference>
<feature type="domain" description="Amidohydrolase-related" evidence="1">
    <location>
        <begin position="58"/>
        <end position="395"/>
    </location>
</feature>
<sequence length="406" mass="42224">MDVSAHLIRDVTLIDGSGGPPRRDYAVVVEGDRIAWVGPAGQAPPFQEAGVIDGSGHTLLPGLINCHTHLCNDGAADLFRQVVEDSVSIATIRGALNARLALDAGITTVRDCGAASGIAIELSKAIDQGLIPGPRVRAAGRVVTMTGGHGHFIGREADGPDEVRKAVRAEVKAGAHFIKVMATGGVLTPGVDPTQTTFQLEELEAAVEEAHKAGRPAASHAIGNRGIKNALKAGIDSVEHGFYLDDEAVNLALKNGSFLVPTLIAVDQIVNNGARGGIPEWVVRKAESESGHHRESFKAAVASGMKIAAGTDAGTPFNPHGDLVLELEKMVEFGLPPMLALVAATANAARLLRLDGTLGTIEAGKAADLILVPGDPLDDMSLVRRPHLVMKAGQVHHNTLPAAVRG</sequence>